<evidence type="ECO:0000256" key="5">
    <source>
        <dbReference type="ARBA" id="ARBA00022777"/>
    </source>
</evidence>
<dbReference type="PROSITE" id="PS50112">
    <property type="entry name" value="PAS"/>
    <property type="match status" value="1"/>
</dbReference>
<evidence type="ECO:0000259" key="11">
    <source>
        <dbReference type="PROSITE" id="PS50113"/>
    </source>
</evidence>
<keyword evidence="5" id="KW-0808">Transferase</keyword>
<dbReference type="EMBL" id="RBIL01000001">
    <property type="protein sequence ID" value="RKQ94084.1"/>
    <property type="molecule type" value="Genomic_DNA"/>
</dbReference>
<name>A0A660LKJ0_9ACTN</name>
<evidence type="ECO:0000256" key="1">
    <source>
        <dbReference type="ARBA" id="ARBA00000085"/>
    </source>
</evidence>
<dbReference type="InterPro" id="IPR003661">
    <property type="entry name" value="HisK_dim/P_dom"/>
</dbReference>
<evidence type="ECO:0000259" key="10">
    <source>
        <dbReference type="PROSITE" id="PS50112"/>
    </source>
</evidence>
<gene>
    <name evidence="12" type="ORF">C8N24_3961</name>
</gene>
<dbReference type="Gene3D" id="3.30.450.20">
    <property type="entry name" value="PAS domain"/>
    <property type="match status" value="1"/>
</dbReference>
<dbReference type="PROSITE" id="PS50109">
    <property type="entry name" value="HIS_KIN"/>
    <property type="match status" value="1"/>
</dbReference>
<feature type="domain" description="Response regulatory" evidence="9">
    <location>
        <begin position="451"/>
        <end position="567"/>
    </location>
</feature>
<dbReference type="Gene3D" id="1.10.287.130">
    <property type="match status" value="1"/>
</dbReference>
<keyword evidence="6" id="KW-0902">Two-component regulatory system</keyword>
<evidence type="ECO:0000256" key="3">
    <source>
        <dbReference type="ARBA" id="ARBA00012438"/>
    </source>
</evidence>
<dbReference type="Pfam" id="PF02518">
    <property type="entry name" value="HATPase_c"/>
    <property type="match status" value="1"/>
</dbReference>
<protein>
    <recommendedName>
        <fullName evidence="3">histidine kinase</fullName>
        <ecNumber evidence="3">2.7.13.3</ecNumber>
    </recommendedName>
</protein>
<dbReference type="OrthoDB" id="5242752at2"/>
<dbReference type="InterPro" id="IPR036890">
    <property type="entry name" value="HATPase_C_sf"/>
</dbReference>
<dbReference type="SUPFAM" id="SSF55785">
    <property type="entry name" value="PYP-like sensor domain (PAS domain)"/>
    <property type="match status" value="1"/>
</dbReference>
<comment type="catalytic activity">
    <reaction evidence="1">
        <text>ATP + protein L-histidine = ADP + protein N-phospho-L-histidine.</text>
        <dbReference type="EC" id="2.7.13.3"/>
    </reaction>
</comment>
<dbReference type="GO" id="GO:0005886">
    <property type="term" value="C:plasma membrane"/>
    <property type="evidence" value="ECO:0007669"/>
    <property type="project" value="UniProtKB-SubCell"/>
</dbReference>
<dbReference type="GO" id="GO:0000155">
    <property type="term" value="F:phosphorelay sensor kinase activity"/>
    <property type="evidence" value="ECO:0007669"/>
    <property type="project" value="InterPro"/>
</dbReference>
<evidence type="ECO:0000313" key="13">
    <source>
        <dbReference type="Proteomes" id="UP000278962"/>
    </source>
</evidence>
<feature type="domain" description="PAS" evidence="10">
    <location>
        <begin position="35"/>
        <end position="80"/>
    </location>
</feature>
<dbReference type="Gene3D" id="3.30.565.10">
    <property type="entry name" value="Histidine kinase-like ATPase, C-terminal domain"/>
    <property type="match status" value="1"/>
</dbReference>
<dbReference type="PANTHER" id="PTHR43547">
    <property type="entry name" value="TWO-COMPONENT HISTIDINE KINASE"/>
    <property type="match status" value="1"/>
</dbReference>
<dbReference type="AlphaFoldDB" id="A0A660LKJ0"/>
<sequence>MTLHGRRLDHWTTSLDAIEALRERYERGTEGDAQTRALMAQVLHAKSSSFILLLDDRGHVLDVNPAALIAGGVDRSEVIGLPLWTTAWWTGVGEGTVTWLREAVTAAASGRFTRFDADLHVENGGESIGTLDLTLRPLRARDGRVAFIVAEGRQITDRKRVEQRLERQNAELSALTRRLARVHDYRERLLGELSHDLRAPLQVVVTRSDQVLHTAKDADLRAQLGSIRLAALSALEQVNDMLEQVKADHGEAQLALVDADLAGAVRTVAEQFEPLALDRGIDLVVNTPDDVRARFDVERVSRIVSNLLANAIRHTPEAGTVRVELTAGDTVAALVVADSGPGIPPEHHNRVFGRFRSGLSGDGRAPGAGAGLGLAIVREFVELHGGDVSLGEAEEGGALFTVTLPLRPPDGERIPATLAQHAAAAQRTEFVRSQLEVELLSAEAVAEPVPTVVIVERVPGRADAVLAGIGDSAVTAVADDGLEALRLAVELRPDAVVVGTSTGDMASTSLLRRLAADERLTRVRRVALAGEREADPTPEDLILAGAQLVLPASAGEELGSRLWAAATTAENSGLTRP</sequence>
<dbReference type="InterPro" id="IPR011006">
    <property type="entry name" value="CheY-like_superfamily"/>
</dbReference>
<feature type="domain" description="PAC" evidence="11">
    <location>
        <begin position="115"/>
        <end position="167"/>
    </location>
</feature>
<keyword evidence="5" id="KW-0418">Kinase</keyword>
<dbReference type="EC" id="2.7.13.3" evidence="3"/>
<dbReference type="SMART" id="SM00387">
    <property type="entry name" value="HATPase_c"/>
    <property type="match status" value="1"/>
</dbReference>
<feature type="domain" description="Histidine kinase" evidence="8">
    <location>
        <begin position="192"/>
        <end position="408"/>
    </location>
</feature>
<keyword evidence="13" id="KW-1185">Reference proteome</keyword>
<dbReference type="PANTHER" id="PTHR43547:SF2">
    <property type="entry name" value="HYBRID SIGNAL TRANSDUCTION HISTIDINE KINASE C"/>
    <property type="match status" value="1"/>
</dbReference>
<keyword evidence="4" id="KW-0597">Phosphoprotein</keyword>
<comment type="caution">
    <text evidence="7">Lacks conserved residue(s) required for the propagation of feature annotation.</text>
</comment>
<evidence type="ECO:0000256" key="2">
    <source>
        <dbReference type="ARBA" id="ARBA00004236"/>
    </source>
</evidence>
<dbReference type="InterPro" id="IPR003594">
    <property type="entry name" value="HATPase_dom"/>
</dbReference>
<dbReference type="InterPro" id="IPR036097">
    <property type="entry name" value="HisK_dim/P_sf"/>
</dbReference>
<evidence type="ECO:0000259" key="9">
    <source>
        <dbReference type="PROSITE" id="PS50110"/>
    </source>
</evidence>
<dbReference type="SUPFAM" id="SSF52172">
    <property type="entry name" value="CheY-like"/>
    <property type="match status" value="1"/>
</dbReference>
<dbReference type="CDD" id="cd00130">
    <property type="entry name" value="PAS"/>
    <property type="match status" value="1"/>
</dbReference>
<evidence type="ECO:0000256" key="7">
    <source>
        <dbReference type="PROSITE-ProRule" id="PRU00169"/>
    </source>
</evidence>
<dbReference type="InterPro" id="IPR005467">
    <property type="entry name" value="His_kinase_dom"/>
</dbReference>
<dbReference type="PROSITE" id="PS50110">
    <property type="entry name" value="RESPONSE_REGULATORY"/>
    <property type="match status" value="1"/>
</dbReference>
<dbReference type="PRINTS" id="PR00344">
    <property type="entry name" value="BCTRLSENSOR"/>
</dbReference>
<organism evidence="12 13">
    <name type="scientific">Solirubrobacter pauli</name>
    <dbReference type="NCBI Taxonomy" id="166793"/>
    <lineage>
        <taxon>Bacteria</taxon>
        <taxon>Bacillati</taxon>
        <taxon>Actinomycetota</taxon>
        <taxon>Thermoleophilia</taxon>
        <taxon>Solirubrobacterales</taxon>
        <taxon>Solirubrobacteraceae</taxon>
        <taxon>Solirubrobacter</taxon>
    </lineage>
</organism>
<dbReference type="SUPFAM" id="SSF47384">
    <property type="entry name" value="Homodimeric domain of signal transducing histidine kinase"/>
    <property type="match status" value="1"/>
</dbReference>
<accession>A0A660LKJ0</accession>
<dbReference type="InterPro" id="IPR035965">
    <property type="entry name" value="PAS-like_dom_sf"/>
</dbReference>
<dbReference type="PROSITE" id="PS50113">
    <property type="entry name" value="PAC"/>
    <property type="match status" value="1"/>
</dbReference>
<dbReference type="Pfam" id="PF08448">
    <property type="entry name" value="PAS_4"/>
    <property type="match status" value="1"/>
</dbReference>
<comment type="subcellular location">
    <subcellularLocation>
        <location evidence="2">Cell membrane</location>
    </subcellularLocation>
</comment>
<dbReference type="SMART" id="SM00388">
    <property type="entry name" value="HisKA"/>
    <property type="match status" value="1"/>
</dbReference>
<dbReference type="Proteomes" id="UP000278962">
    <property type="component" value="Unassembled WGS sequence"/>
</dbReference>
<evidence type="ECO:0000256" key="4">
    <source>
        <dbReference type="ARBA" id="ARBA00022553"/>
    </source>
</evidence>
<dbReference type="InterPro" id="IPR004358">
    <property type="entry name" value="Sig_transdc_His_kin-like_C"/>
</dbReference>
<dbReference type="NCBIfam" id="TIGR00229">
    <property type="entry name" value="sensory_box"/>
    <property type="match status" value="1"/>
</dbReference>
<evidence type="ECO:0000259" key="8">
    <source>
        <dbReference type="PROSITE" id="PS50109"/>
    </source>
</evidence>
<dbReference type="InterPro" id="IPR013656">
    <property type="entry name" value="PAS_4"/>
</dbReference>
<reference evidence="12 13" key="1">
    <citation type="submission" date="2018-10" db="EMBL/GenBank/DDBJ databases">
        <title>Genomic Encyclopedia of Archaeal and Bacterial Type Strains, Phase II (KMG-II): from individual species to whole genera.</title>
        <authorList>
            <person name="Goeker M."/>
        </authorList>
    </citation>
    <scope>NUCLEOTIDE SEQUENCE [LARGE SCALE GENOMIC DNA]</scope>
    <source>
        <strain evidence="12 13">DSM 14954</strain>
    </source>
</reference>
<dbReference type="InterPro" id="IPR000700">
    <property type="entry name" value="PAS-assoc_C"/>
</dbReference>
<dbReference type="SUPFAM" id="SSF55874">
    <property type="entry name" value="ATPase domain of HSP90 chaperone/DNA topoisomerase II/histidine kinase"/>
    <property type="match status" value="1"/>
</dbReference>
<proteinExistence type="predicted"/>
<comment type="caution">
    <text evidence="12">The sequence shown here is derived from an EMBL/GenBank/DDBJ whole genome shotgun (WGS) entry which is preliminary data.</text>
</comment>
<dbReference type="InterPro" id="IPR001789">
    <property type="entry name" value="Sig_transdc_resp-reg_receiver"/>
</dbReference>
<evidence type="ECO:0000313" key="12">
    <source>
        <dbReference type="EMBL" id="RKQ94084.1"/>
    </source>
</evidence>
<dbReference type="RefSeq" id="WP_121252784.1">
    <property type="nucleotide sequence ID" value="NZ_RBIL01000001.1"/>
</dbReference>
<dbReference type="InterPro" id="IPR000014">
    <property type="entry name" value="PAS"/>
</dbReference>
<evidence type="ECO:0000256" key="6">
    <source>
        <dbReference type="ARBA" id="ARBA00023012"/>
    </source>
</evidence>